<dbReference type="Proteomes" id="UP000268014">
    <property type="component" value="Unassembled WGS sequence"/>
</dbReference>
<evidence type="ECO:0000313" key="2">
    <source>
        <dbReference type="EMBL" id="VDO76625.1"/>
    </source>
</evidence>
<dbReference type="AlphaFoldDB" id="A0A0N4X4R1"/>
<dbReference type="WBParaSite" id="HPLM_0001935301-mRNA-1">
    <property type="protein sequence ID" value="HPLM_0001935301-mRNA-1"/>
    <property type="gene ID" value="HPLM_0001935301"/>
</dbReference>
<feature type="transmembrane region" description="Helical" evidence="1">
    <location>
        <begin position="45"/>
        <end position="65"/>
    </location>
</feature>
<keyword evidence="3" id="KW-1185">Reference proteome</keyword>
<protein>
    <submittedName>
        <fullName evidence="4">Pilus assembly protein</fullName>
    </submittedName>
</protein>
<evidence type="ECO:0000313" key="3">
    <source>
        <dbReference type="Proteomes" id="UP000268014"/>
    </source>
</evidence>
<reference evidence="2 3" key="2">
    <citation type="submission" date="2018-11" db="EMBL/GenBank/DDBJ databases">
        <authorList>
            <consortium name="Pathogen Informatics"/>
        </authorList>
    </citation>
    <scope>NUCLEOTIDE SEQUENCE [LARGE SCALE GENOMIC DNA]</scope>
    <source>
        <strain evidence="2 3">MHpl1</strain>
    </source>
</reference>
<gene>
    <name evidence="2" type="ORF">HPLM_LOCUS19345</name>
</gene>
<keyword evidence="1" id="KW-1133">Transmembrane helix</keyword>
<accession>A0A0N4X4R1</accession>
<name>A0A0N4X4R1_HAEPC</name>
<evidence type="ECO:0000256" key="1">
    <source>
        <dbReference type="SAM" id="Phobius"/>
    </source>
</evidence>
<proteinExistence type="predicted"/>
<evidence type="ECO:0000313" key="4">
    <source>
        <dbReference type="WBParaSite" id="HPLM_0001935301-mRNA-1"/>
    </source>
</evidence>
<organism evidence="4">
    <name type="scientific">Haemonchus placei</name>
    <name type="common">Barber's pole worm</name>
    <dbReference type="NCBI Taxonomy" id="6290"/>
    <lineage>
        <taxon>Eukaryota</taxon>
        <taxon>Metazoa</taxon>
        <taxon>Ecdysozoa</taxon>
        <taxon>Nematoda</taxon>
        <taxon>Chromadorea</taxon>
        <taxon>Rhabditida</taxon>
        <taxon>Rhabditina</taxon>
        <taxon>Rhabditomorpha</taxon>
        <taxon>Strongyloidea</taxon>
        <taxon>Trichostrongylidae</taxon>
        <taxon>Haemonchus</taxon>
    </lineage>
</organism>
<dbReference type="EMBL" id="UZAF01021233">
    <property type="protein sequence ID" value="VDO76625.1"/>
    <property type="molecule type" value="Genomic_DNA"/>
</dbReference>
<sequence length="73" mass="7938">MSRQNQQKGFIARMGPASGLQRRYQAAVAQTAAVFSPRQSHRPGAAAVSAMLLPMTLFFSLAAGFDLEERQRG</sequence>
<keyword evidence="1" id="KW-0472">Membrane</keyword>
<reference evidence="4" key="1">
    <citation type="submission" date="2017-02" db="UniProtKB">
        <authorList>
            <consortium name="WormBaseParasite"/>
        </authorList>
    </citation>
    <scope>IDENTIFICATION</scope>
</reference>
<keyword evidence="1" id="KW-0812">Transmembrane</keyword>